<evidence type="ECO:0000256" key="14">
    <source>
        <dbReference type="ARBA" id="ARBA00023329"/>
    </source>
</evidence>
<dbReference type="Pfam" id="PF12763">
    <property type="entry name" value="EH"/>
    <property type="match status" value="1"/>
</dbReference>
<evidence type="ECO:0000256" key="20">
    <source>
        <dbReference type="SAM" id="MobiDB-lite"/>
    </source>
</evidence>
<evidence type="ECO:0000256" key="10">
    <source>
        <dbReference type="ARBA" id="ARBA00022990"/>
    </source>
</evidence>
<feature type="compositionally biased region" description="Polar residues" evidence="20">
    <location>
        <begin position="669"/>
        <end position="678"/>
    </location>
</feature>
<dbReference type="InterPro" id="IPR000261">
    <property type="entry name" value="EH_dom"/>
</dbReference>
<evidence type="ECO:0000256" key="8">
    <source>
        <dbReference type="ARBA" id="ARBA00022737"/>
    </source>
</evidence>
<feature type="region of interest" description="Disordered" evidence="20">
    <location>
        <begin position="872"/>
        <end position="900"/>
    </location>
</feature>
<keyword evidence="6" id="KW-0597">Phosphoprotein</keyword>
<keyword evidence="14" id="KW-0968">Cytoplasmic vesicle</keyword>
<evidence type="ECO:0000256" key="2">
    <source>
        <dbReference type="ARBA" id="ARBA00004150"/>
    </source>
</evidence>
<keyword evidence="12" id="KW-0175">Coiled coil</keyword>
<dbReference type="GeneID" id="106844678"/>
<evidence type="ECO:0000256" key="6">
    <source>
        <dbReference type="ARBA" id="ARBA00022553"/>
    </source>
</evidence>
<evidence type="ECO:0000256" key="16">
    <source>
        <dbReference type="ARBA" id="ARBA00064325"/>
    </source>
</evidence>
<name>A0A8C4LV19_EQUAS</name>
<feature type="compositionally biased region" description="Polar residues" evidence="20">
    <location>
        <begin position="199"/>
        <end position="210"/>
    </location>
</feature>
<dbReference type="InterPro" id="IPR011992">
    <property type="entry name" value="EF-hand-dom_pair"/>
</dbReference>
<comment type="function">
    <text evidence="15">Plays a role in endocytosis and/or membrane trafficking at the trans-Golgi network (TGN). May act by linking the adapter protein complex AP-1 to other proteins. Component of clathrin-coated vesicles. Component of the aftiphilin/p200/gamma-synergin complex, which plays roles in AP1G1/AP-1-mediated protein trafficking including the trafficking of transferrin from early to recycling endosomes, and the membrane trafficking of furin and the lysosomal enzyme cathepsin D between the trans-Golgi network (TGN) and endosomes.</text>
</comment>
<reference evidence="22 23" key="1">
    <citation type="journal article" date="2020" name="Nat. Commun.">
        <title>Donkey genomes provide new insights into domestication and selection for coat color.</title>
        <authorList>
            <person name="Wang"/>
            <person name="C."/>
            <person name="Li"/>
            <person name="H."/>
            <person name="Guo"/>
            <person name="Y."/>
            <person name="Huang"/>
            <person name="J."/>
            <person name="Sun"/>
            <person name="Y."/>
            <person name="Min"/>
            <person name="J."/>
            <person name="Wang"/>
            <person name="J."/>
            <person name="Fang"/>
            <person name="X."/>
            <person name="Zhao"/>
            <person name="Z."/>
            <person name="Wang"/>
            <person name="S."/>
            <person name="Zhang"/>
            <person name="Y."/>
            <person name="Liu"/>
            <person name="Q."/>
            <person name="Jiang"/>
            <person name="Q."/>
            <person name="Wang"/>
            <person name="X."/>
            <person name="Guo"/>
            <person name="Y."/>
            <person name="Yang"/>
            <person name="C."/>
            <person name="Wang"/>
            <person name="Y."/>
            <person name="Tian"/>
            <person name="F."/>
            <person name="Zhuang"/>
            <person name="G."/>
            <person name="Fan"/>
            <person name="Y."/>
            <person name="Gao"/>
            <person name="Q."/>
            <person name="Li"/>
            <person name="Y."/>
            <person name="Ju"/>
            <person name="Z."/>
            <person name="Li"/>
            <person name="J."/>
            <person name="Li"/>
            <person name="R."/>
            <person name="Hou"/>
            <person name="M."/>
            <person name="Yang"/>
            <person name="G."/>
            <person name="Liu"/>
            <person name="G."/>
            <person name="Liu"/>
            <person name="W."/>
            <person name="Guo"/>
            <person name="J."/>
            <person name="Pan"/>
            <person name="S."/>
            <person name="Fan"/>
            <person name="G."/>
            <person name="Zhang"/>
            <person name="W."/>
            <person name="Zhang"/>
            <person name="R."/>
            <person name="Yu"/>
            <person name="J."/>
            <person name="Zhang"/>
            <person name="X."/>
            <person name="Yin"/>
            <person name="Q."/>
            <person name="Ji"/>
            <person name="C."/>
            <person name="Jin"/>
            <person name="Y."/>
            <person name="Yue"/>
            <person name="G."/>
            <person name="Liu"/>
            <person name="M."/>
            <person name="Xu"/>
            <person name="J."/>
            <person name="Liu"/>
            <person name="S."/>
            <person name="Jordana"/>
            <person name="J."/>
            <person name="Noce"/>
            <person name="A."/>
            <person name="Amills"/>
            <person name="M."/>
            <person name="Wu"/>
            <person name="D.D."/>
            <person name="Li"/>
            <person name="S."/>
            <person name="Zhou"/>
            <person name="X. and Zhong"/>
            <person name="J."/>
        </authorList>
    </citation>
    <scope>NUCLEOTIDE SEQUENCE [LARGE SCALE GENOMIC DNA]</scope>
</reference>
<feature type="region of interest" description="Disordered" evidence="20">
    <location>
        <begin position="1099"/>
        <end position="1128"/>
    </location>
</feature>
<accession>A0A8C4LV19</accession>
<feature type="region of interest" description="Disordered" evidence="20">
    <location>
        <begin position="830"/>
        <end position="849"/>
    </location>
</feature>
<dbReference type="Proteomes" id="UP000694387">
    <property type="component" value="Chromosome 13"/>
</dbReference>
<evidence type="ECO:0000259" key="21">
    <source>
        <dbReference type="PROSITE" id="PS50031"/>
    </source>
</evidence>
<feature type="region of interest" description="Disordered" evidence="20">
    <location>
        <begin position="295"/>
        <end position="353"/>
    </location>
</feature>
<protein>
    <recommendedName>
        <fullName evidence="17">Synergin gamma</fullName>
    </recommendedName>
    <alternativeName>
        <fullName evidence="19">AP1 subunit gamma-binding protein 1</fullName>
    </alternativeName>
    <alternativeName>
        <fullName evidence="18">Gamma-synergin</fullName>
    </alternativeName>
</protein>
<keyword evidence="7" id="KW-0254">Endocytosis</keyword>
<evidence type="ECO:0000256" key="13">
    <source>
        <dbReference type="ARBA" id="ARBA00023136"/>
    </source>
</evidence>
<feature type="region of interest" description="Disordered" evidence="20">
    <location>
        <begin position="633"/>
        <end position="678"/>
    </location>
</feature>
<dbReference type="GO" id="GO:0006897">
    <property type="term" value="P:endocytosis"/>
    <property type="evidence" value="ECO:0007669"/>
    <property type="project" value="UniProtKB-KW"/>
</dbReference>
<keyword evidence="13" id="KW-0472">Membrane</keyword>
<feature type="compositionally biased region" description="Low complexity" evidence="20">
    <location>
        <begin position="939"/>
        <end position="950"/>
    </location>
</feature>
<dbReference type="PANTHER" id="PTHR15463">
    <property type="entry name" value="AP1 GAMMA SUBUNIT BINDING PROTEIN 1"/>
    <property type="match status" value="1"/>
</dbReference>
<feature type="compositionally biased region" description="Basic and acidic residues" evidence="20">
    <location>
        <begin position="119"/>
        <end position="128"/>
    </location>
</feature>
<dbReference type="CDD" id="cd00052">
    <property type="entry name" value="EH"/>
    <property type="match status" value="1"/>
</dbReference>
<dbReference type="GO" id="GO:0048471">
    <property type="term" value="C:perinuclear region of cytoplasm"/>
    <property type="evidence" value="ECO:0007669"/>
    <property type="project" value="UniProtKB-SubCell"/>
</dbReference>
<evidence type="ECO:0000256" key="7">
    <source>
        <dbReference type="ARBA" id="ARBA00022583"/>
    </source>
</evidence>
<evidence type="ECO:0000256" key="5">
    <source>
        <dbReference type="ARBA" id="ARBA00022490"/>
    </source>
</evidence>
<dbReference type="GO" id="GO:0030130">
    <property type="term" value="C:clathrin coat of trans-Golgi network vesicle"/>
    <property type="evidence" value="ECO:0007669"/>
    <property type="project" value="UniProtKB-ARBA"/>
</dbReference>
<dbReference type="FunFam" id="1.10.238.10:FF:000075">
    <property type="entry name" value="synergin gamma isoform X2"/>
    <property type="match status" value="1"/>
</dbReference>
<dbReference type="PROSITE" id="PS50031">
    <property type="entry name" value="EH"/>
    <property type="match status" value="1"/>
</dbReference>
<dbReference type="Pfam" id="PF25999">
    <property type="entry name" value="SYNRG_C"/>
    <property type="match status" value="1"/>
</dbReference>
<reference evidence="22" key="2">
    <citation type="submission" date="2025-08" db="UniProtKB">
        <authorList>
            <consortium name="Ensembl"/>
        </authorList>
    </citation>
    <scope>IDENTIFICATION</scope>
</reference>
<evidence type="ECO:0000256" key="17">
    <source>
        <dbReference type="ARBA" id="ARBA00072950"/>
    </source>
</evidence>
<comment type="subunit">
    <text evidence="16">Self-associates. Interacts with GGA1 (via GAE domain). Interacts with GGA2 and GGA3. Interacts with AP1G1 (via GAE domain), a subunit of adapter protein complex AP-1. Interacts with AP1G2 (via GAE domain) a subunit of adapter protein complex AP-1. Component of the aftiphilin/p200/gamma-synergin complex, at least composed of AFTPH/aftiphilin, HEATR5B/p200a and SYNRG/gamma-synergin, which plays a role in the AP1G1/AP-1-mediated trafficking of transferrin from early to recycling endosomes. Within the complex interacts with AFTPH/aftiphilin and HEATR5B/p200a; the interactions are direct. Interacts (via EH domain) with SCAMP1.</text>
</comment>
<feature type="compositionally biased region" description="Polar residues" evidence="20">
    <location>
        <begin position="532"/>
        <end position="546"/>
    </location>
</feature>
<feature type="compositionally biased region" description="Polar residues" evidence="20">
    <location>
        <begin position="697"/>
        <end position="717"/>
    </location>
</feature>
<feature type="region of interest" description="Disordered" evidence="20">
    <location>
        <begin position="785"/>
        <end position="811"/>
    </location>
</feature>
<feature type="domain" description="EH" evidence="21">
    <location>
        <begin position="365"/>
        <end position="476"/>
    </location>
</feature>
<dbReference type="SMART" id="SM00027">
    <property type="entry name" value="EH"/>
    <property type="match status" value="1"/>
</dbReference>
<evidence type="ECO:0000256" key="18">
    <source>
        <dbReference type="ARBA" id="ARBA00079233"/>
    </source>
</evidence>
<dbReference type="GO" id="GO:0015031">
    <property type="term" value="P:protein transport"/>
    <property type="evidence" value="ECO:0007669"/>
    <property type="project" value="UniProtKB-KW"/>
</dbReference>
<feature type="compositionally biased region" description="Basic and acidic residues" evidence="20">
    <location>
        <begin position="832"/>
        <end position="849"/>
    </location>
</feature>
<feature type="compositionally biased region" description="Polar residues" evidence="20">
    <location>
        <begin position="1027"/>
        <end position="1039"/>
    </location>
</feature>
<feature type="compositionally biased region" description="Polar residues" evidence="20">
    <location>
        <begin position="302"/>
        <end position="315"/>
    </location>
</feature>
<dbReference type="GeneTree" id="ENSGT00390000010789"/>
<keyword evidence="10" id="KW-0007">Acetylation</keyword>
<evidence type="ECO:0000313" key="22">
    <source>
        <dbReference type="Ensembl" id="ENSEASP00005016246.2"/>
    </source>
</evidence>
<dbReference type="InterPro" id="IPR039656">
    <property type="entry name" value="SYNRG"/>
</dbReference>
<evidence type="ECO:0000313" key="23">
    <source>
        <dbReference type="Proteomes" id="UP000694387"/>
    </source>
</evidence>
<keyword evidence="5" id="KW-0963">Cytoplasm</keyword>
<evidence type="ECO:0000256" key="19">
    <source>
        <dbReference type="ARBA" id="ARBA00084050"/>
    </source>
</evidence>
<reference evidence="22" key="3">
    <citation type="submission" date="2025-09" db="UniProtKB">
        <authorList>
            <consortium name="Ensembl"/>
        </authorList>
    </citation>
    <scope>IDENTIFICATION</scope>
</reference>
<evidence type="ECO:0000256" key="4">
    <source>
        <dbReference type="ARBA" id="ARBA00022448"/>
    </source>
</evidence>
<feature type="compositionally biased region" description="Low complexity" evidence="20">
    <location>
        <begin position="553"/>
        <end position="564"/>
    </location>
</feature>
<evidence type="ECO:0000256" key="11">
    <source>
        <dbReference type="ARBA" id="ARBA00023034"/>
    </source>
</evidence>
<dbReference type="InterPro" id="IPR059024">
    <property type="entry name" value="SYNRG_C"/>
</dbReference>
<feature type="region of interest" description="Disordered" evidence="20">
    <location>
        <begin position="528"/>
        <end position="570"/>
    </location>
</feature>
<feature type="region of interest" description="Disordered" evidence="20">
    <location>
        <begin position="1001"/>
        <end position="1051"/>
    </location>
</feature>
<evidence type="ECO:0000256" key="15">
    <source>
        <dbReference type="ARBA" id="ARBA00056089"/>
    </source>
</evidence>
<keyword evidence="9" id="KW-0653">Protein transport</keyword>
<gene>
    <name evidence="22" type="primary">SYNRG</name>
</gene>
<feature type="compositionally biased region" description="Polar residues" evidence="20">
    <location>
        <begin position="923"/>
        <end position="934"/>
    </location>
</feature>
<keyword evidence="23" id="KW-1185">Reference proteome</keyword>
<dbReference type="RefSeq" id="XP_070338924.1">
    <property type="nucleotide sequence ID" value="XM_070482823.1"/>
</dbReference>
<feature type="region of interest" description="Disordered" evidence="20">
    <location>
        <begin position="177"/>
        <end position="210"/>
    </location>
</feature>
<feature type="region of interest" description="Disordered" evidence="20">
    <location>
        <begin position="923"/>
        <end position="961"/>
    </location>
</feature>
<dbReference type="CTD" id="11276"/>
<comment type="subcellular location">
    <subcellularLocation>
        <location evidence="3">Cytoplasm</location>
        <location evidence="3">Perinuclear region</location>
    </subcellularLocation>
    <subcellularLocation>
        <location evidence="1">Cytoplasmic vesicle</location>
        <location evidence="1">Clathrin-coated vesicle</location>
    </subcellularLocation>
    <subcellularLocation>
        <location evidence="2">Golgi apparatus</location>
        <location evidence="2">trans-Golgi network membrane</location>
        <topology evidence="2">Peripheral membrane protein</topology>
    </subcellularLocation>
</comment>
<organism evidence="22 23">
    <name type="scientific">Equus asinus</name>
    <name type="common">Donkey</name>
    <name type="synonym">Equus africanus asinus</name>
    <dbReference type="NCBI Taxonomy" id="9793"/>
    <lineage>
        <taxon>Eukaryota</taxon>
        <taxon>Metazoa</taxon>
        <taxon>Chordata</taxon>
        <taxon>Craniata</taxon>
        <taxon>Vertebrata</taxon>
        <taxon>Euteleostomi</taxon>
        <taxon>Mammalia</taxon>
        <taxon>Eutheria</taxon>
        <taxon>Laurasiatheria</taxon>
        <taxon>Perissodactyla</taxon>
        <taxon>Equidae</taxon>
        <taxon>Equus</taxon>
    </lineage>
</organism>
<feature type="region of interest" description="Disordered" evidence="20">
    <location>
        <begin position="697"/>
        <end position="726"/>
    </location>
</feature>
<evidence type="ECO:0000256" key="12">
    <source>
        <dbReference type="ARBA" id="ARBA00023054"/>
    </source>
</evidence>
<keyword evidence="4" id="KW-0813">Transport</keyword>
<keyword evidence="8" id="KW-0677">Repeat</keyword>
<dbReference type="PANTHER" id="PTHR15463:SF2">
    <property type="entry name" value="SYNERGIN GAMMA"/>
    <property type="match status" value="1"/>
</dbReference>
<proteinExistence type="predicted"/>
<evidence type="ECO:0000256" key="3">
    <source>
        <dbReference type="ARBA" id="ARBA00004556"/>
    </source>
</evidence>
<feature type="region of interest" description="Disordered" evidence="20">
    <location>
        <begin position="106"/>
        <end position="128"/>
    </location>
</feature>
<keyword evidence="11" id="KW-0333">Golgi apparatus</keyword>
<feature type="compositionally biased region" description="Basic and acidic residues" evidence="20">
    <location>
        <begin position="1002"/>
        <end position="1016"/>
    </location>
</feature>
<dbReference type="Gene3D" id="1.10.238.10">
    <property type="entry name" value="EF-hand"/>
    <property type="match status" value="1"/>
</dbReference>
<sequence length="1328" mass="141468">MALRPGAGAGGGGAAGAGAGAAGGSSFMFPVAGGMRPPQAGLMPMQQQGFPMVSVMQPNMQGMIGMNYSSQMSPGPIAMQAGIPMGPMPAAGMPYLGQAPFLGMRPPGPQYPPDMQKQFAEEQQKRFEQQQKLLEEERKRRQFEEQKQKLRLLSSVKPKTGEKSRDDALEAIKGNLDGFSRDAKMHPTPASHPKKPDYPTSSHSAKTVSPSPAFLDEEEFSDFMQGPVEPPTCGPSSTSQAFQSFHPTTPLGQLHVQKAGAQALPPGPSLEEMFLVSCDISTSEQKQIKLNTSEVGHKTLGPGSSKNHPSLTANNGGAVDGRVSGTTTAEAEKTSDQNLSIEESGVGVFPSQDPVQPRMPPWIYNESLVPDAYKKILETTMTPTGIDTAKLYPILMSSGLPRETLGQIWALANRTTPGKLTKEELYTVLAMIAVTQRGVPAISPDALNQFPAAPVPTLSGFPMTLPTAVSQPTGMPSGPAGSMPLNLGQPVMGITLVGPVGGAAAQASSGFMPTYPANQVVKPEDDDFQDFQDASKSGTLDDSFSDFQELPASSKTSSSQQGTSAPSLLMPLPGAKASASMDKYAVFKGISADKSAENSVPFGEPGDKYSAFRELEQTAESKSLGENFAEFRSAGSDDGFTDFKTADSVSPLEPPTKDKTFPAAFPSGALQQKQQTHVKNPLNLADLDMFSSVSYSSEKPLSFSPAFSASKSVSTRPQPAGSAAPTTVLASTKASSLADDFGEFNLFGEYSSPVSVGEQDDFADFMAFSNSSISCEQKADDKYDALKEEAGPVPLTSSSSSTVKSGQNSAVASTKYDVFKQLSLEGSGLGVEELKDSTPSGKSDDDFADFHSSKFSSMSSDKSLGEKAVAFRHTKEDSASVKSLDLPSIGGSSVGKEDSEDALSVQFDMKLADVGGDLKHVMSDSSLDLPTVSGQHPPAAAGSGSSSAASVLQKKEPSFGSSENITMTSLCKVPTFASEDALPETAFPAFASFKDVIPQTSEQKEYESGDYKDFTRQDLPTAERSQEATCPSPASSGASHDTPKECSDDFGEFQSEKPKISKFDFLVANSQSKMKSSEEMIRSELATFDLSVQGSHKRSLSLGDKEISHSSPSPALEQPFRDRSNTLSEKPALPVIRDKYKDLTGEVEENERYAYEWQRCLGSALDVIKKANDTLNGISSSSVCTEVIQSAQGMEYLLGVVEVYRVTKRVELGIKATAVCSEKLQQLLKDIDKVWNNLIGFMSLATLTPDENSLDFSSCMLRPGIKNAQELACGVCLLNVDSRSRAFNSETDSFKLAYGGHQYHASCANFWINCVEPKPPGLILPDLL</sequence>
<dbReference type="Ensembl" id="ENSEAST00005017652.2">
    <property type="protein sequence ID" value="ENSEASP00005016246.2"/>
    <property type="gene ID" value="ENSEASG00005011280.2"/>
</dbReference>
<evidence type="ECO:0000256" key="9">
    <source>
        <dbReference type="ARBA" id="ARBA00022927"/>
    </source>
</evidence>
<dbReference type="SUPFAM" id="SSF47473">
    <property type="entry name" value="EF-hand"/>
    <property type="match status" value="1"/>
</dbReference>
<evidence type="ECO:0000256" key="1">
    <source>
        <dbReference type="ARBA" id="ARBA00004132"/>
    </source>
</evidence>